<dbReference type="Pfam" id="PF15282">
    <property type="entry name" value="BMP2K_C"/>
    <property type="match status" value="2"/>
</dbReference>
<dbReference type="Gene3D" id="3.30.300.130">
    <property type="entry name" value="Fe-S cluster assembly (FSCA)"/>
    <property type="match status" value="1"/>
</dbReference>
<dbReference type="Gene3D" id="3.30.1370.70">
    <property type="entry name" value="Scaffold protein Nfu/NifU, N-terminal domain"/>
    <property type="match status" value="1"/>
</dbReference>
<dbReference type="FunFam" id="3.30.300.130:FF:000001">
    <property type="entry name" value="NFU1 iron-sulfur cluster scaffold"/>
    <property type="match status" value="1"/>
</dbReference>
<dbReference type="PANTHER" id="PTHR47907:SF5">
    <property type="entry name" value="AP2 ASSOCIATED KINASE 1"/>
    <property type="match status" value="1"/>
</dbReference>
<keyword evidence="5" id="KW-0808">Transferase</keyword>
<accession>A0ABC9XSS6</accession>
<keyword evidence="5" id="KW-0418">Kinase</keyword>
<dbReference type="EMBL" id="BAAFJT010000026">
    <property type="protein sequence ID" value="GAB0200349.1"/>
    <property type="molecule type" value="Genomic_DNA"/>
</dbReference>
<name>A0ABC9XSS6_GRUJA</name>
<reference evidence="5 6" key="1">
    <citation type="submission" date="2024-06" db="EMBL/GenBank/DDBJ databases">
        <title>The draft genome of Grus japonensis, version 3.</title>
        <authorList>
            <person name="Nabeshima K."/>
            <person name="Suzuki S."/>
            <person name="Onuma M."/>
        </authorList>
    </citation>
    <scope>NUCLEOTIDE SEQUENCE [LARGE SCALE GENOMIC DNA]</scope>
    <source>
        <strain evidence="5 6">451A</strain>
    </source>
</reference>
<dbReference type="SUPFAM" id="SSF117916">
    <property type="entry name" value="Fe-S cluster assembly (FSCA) domain-like"/>
    <property type="match status" value="1"/>
</dbReference>
<dbReference type="AlphaFoldDB" id="A0ABC9XSS6"/>
<feature type="domain" description="NIF system FeS cluster assembly NifU C-terminal" evidence="3">
    <location>
        <begin position="465"/>
        <end position="531"/>
    </location>
</feature>
<gene>
    <name evidence="5" type="ORF">GRJ2_002500300</name>
</gene>
<organism evidence="5 6">
    <name type="scientific">Grus japonensis</name>
    <name type="common">Japanese crane</name>
    <name type="synonym">Red-crowned crane</name>
    <dbReference type="NCBI Taxonomy" id="30415"/>
    <lineage>
        <taxon>Eukaryota</taxon>
        <taxon>Metazoa</taxon>
        <taxon>Chordata</taxon>
        <taxon>Craniata</taxon>
        <taxon>Vertebrata</taxon>
        <taxon>Euteleostomi</taxon>
        <taxon>Archelosauria</taxon>
        <taxon>Archosauria</taxon>
        <taxon>Dinosauria</taxon>
        <taxon>Saurischia</taxon>
        <taxon>Theropoda</taxon>
        <taxon>Coelurosauria</taxon>
        <taxon>Aves</taxon>
        <taxon>Neognathae</taxon>
        <taxon>Neoaves</taxon>
        <taxon>Gruiformes</taxon>
        <taxon>Gruidae</taxon>
        <taxon>Grus</taxon>
    </lineage>
</organism>
<feature type="domain" description="BMP-2-inducible protein kinase C-terminal" evidence="4">
    <location>
        <begin position="305"/>
        <end position="418"/>
    </location>
</feature>
<evidence type="ECO:0000259" key="4">
    <source>
        <dbReference type="Pfam" id="PF15282"/>
    </source>
</evidence>
<evidence type="ECO:0000256" key="2">
    <source>
        <dbReference type="SAM" id="MobiDB-lite"/>
    </source>
</evidence>
<evidence type="ECO:0000259" key="3">
    <source>
        <dbReference type="Pfam" id="PF01106"/>
    </source>
</evidence>
<dbReference type="Proteomes" id="UP001623348">
    <property type="component" value="Unassembled WGS sequence"/>
</dbReference>
<comment type="similarity">
    <text evidence="1">Belongs to the NifU family.</text>
</comment>
<evidence type="ECO:0000256" key="1">
    <source>
        <dbReference type="ARBA" id="ARBA00006420"/>
    </source>
</evidence>
<dbReference type="InterPro" id="IPR034904">
    <property type="entry name" value="FSCA_dom_sf"/>
</dbReference>
<comment type="caution">
    <text evidence="5">The sequence shown here is derived from an EMBL/GenBank/DDBJ whole genome shotgun (WGS) entry which is preliminary data.</text>
</comment>
<protein>
    <submittedName>
        <fullName evidence="5">AP2-associated protein kinase 1</fullName>
    </submittedName>
</protein>
<feature type="region of interest" description="Disordered" evidence="2">
    <location>
        <begin position="113"/>
        <end position="147"/>
    </location>
</feature>
<feature type="domain" description="BMP-2-inducible protein kinase C-terminal" evidence="4">
    <location>
        <begin position="226"/>
        <end position="270"/>
    </location>
</feature>
<evidence type="ECO:0000313" key="6">
    <source>
        <dbReference type="Proteomes" id="UP001623348"/>
    </source>
</evidence>
<dbReference type="InterPro" id="IPR051744">
    <property type="entry name" value="AP2_assoc_SerThr_kinase"/>
</dbReference>
<dbReference type="InterPro" id="IPR028182">
    <property type="entry name" value="BMP2K_C"/>
</dbReference>
<proteinExistence type="inferred from homology"/>
<sequence length="547" mass="60120">MFLFLGNHRLVHVLARLSETFYVVIEDQTLEEDTNLISGFDAPEGSEKVTEDEFDPIPVLISKNSQGLQRDPALFPVVALELCKGPSGSDGLALYKGQPEMLEVKTQHNSEADYLTRDGPSSNSSFYSSEGEGTDHEGDILDCSGSRPLLMDSEEEEEACKLCAGFLQSVARERHEASKEDPHSQSSQTRAGETLFPAFQSQTGEVFNEPDVFATAPFRSSRKVPDEVDVFTKAPFISKGNMALQHPEETDVFLRAPFTKKKSVEELTSHSMSTEPFTPPVFLSQGGDVRHRANLMFPGLDLTTHGSMASARSPYPSAGFTQPSNLHPSSVRAMETHESIPSKGMLQEQGGMPTERNQGGHALPQEAVLGSVVNKPFRPQSLSKYSRHYGPEDGQGLEVKPIAAYKVVSQTNRQESEDLDWNLLKPDIYATIMDFFASGLPVVTDEAPRTDTAASEDDDEVVLMIKELLDTRIRPTVQEDGGDVIYKGFEDGIVQLKLQGSCTSCPSSIITLKNGIQNMLQFYIPEVEGVEQVVDDDDDVEKEANST</sequence>
<dbReference type="PANTHER" id="PTHR47907">
    <property type="entry name" value="PROTEIN KINASE DOMAIN-CONTAINING PROTEIN"/>
    <property type="match status" value="1"/>
</dbReference>
<dbReference type="InterPro" id="IPR001075">
    <property type="entry name" value="NIF_FeS_clus_asmbl_NifU_C"/>
</dbReference>
<dbReference type="GO" id="GO:0016301">
    <property type="term" value="F:kinase activity"/>
    <property type="evidence" value="ECO:0007669"/>
    <property type="project" value="UniProtKB-KW"/>
</dbReference>
<keyword evidence="6" id="KW-1185">Reference proteome</keyword>
<dbReference type="InterPro" id="IPR036498">
    <property type="entry name" value="Nfu/NifU_N_sf"/>
</dbReference>
<evidence type="ECO:0000313" key="5">
    <source>
        <dbReference type="EMBL" id="GAB0200349.1"/>
    </source>
</evidence>
<dbReference type="Pfam" id="PF01106">
    <property type="entry name" value="NifU"/>
    <property type="match status" value="1"/>
</dbReference>